<dbReference type="EMBL" id="QGGU01000007">
    <property type="protein sequence ID" value="PWK50064.1"/>
    <property type="molecule type" value="Genomic_DNA"/>
</dbReference>
<dbReference type="RefSeq" id="WP_146196135.1">
    <property type="nucleotide sequence ID" value="NZ_QGGU01000007.1"/>
</dbReference>
<evidence type="ECO:0000313" key="1">
    <source>
        <dbReference type="EMBL" id="PWK50064.1"/>
    </source>
</evidence>
<reference evidence="1 2" key="1">
    <citation type="submission" date="2018-05" db="EMBL/GenBank/DDBJ databases">
        <title>Genomic Encyclopedia of Type Strains, Phase IV (KMG-IV): sequencing the most valuable type-strain genomes for metagenomic binning, comparative biology and taxonomic classification.</title>
        <authorList>
            <person name="Goeker M."/>
        </authorList>
    </citation>
    <scope>NUCLEOTIDE SEQUENCE [LARGE SCALE GENOMIC DNA]</scope>
    <source>
        <strain evidence="1 2">DSM 25350</strain>
    </source>
</reference>
<dbReference type="InterPro" id="IPR038765">
    <property type="entry name" value="Papain-like_cys_pep_sf"/>
</dbReference>
<evidence type="ECO:0000313" key="2">
    <source>
        <dbReference type="Proteomes" id="UP000245790"/>
    </source>
</evidence>
<gene>
    <name evidence="1" type="ORF">C8D97_107231</name>
</gene>
<dbReference type="Proteomes" id="UP000245790">
    <property type="component" value="Unassembled WGS sequence"/>
</dbReference>
<dbReference type="Gene3D" id="3.90.1720.10">
    <property type="entry name" value="endopeptidase domain like (from Nostoc punctiforme)"/>
    <property type="match status" value="1"/>
</dbReference>
<sequence length="267" mass="30944">MVKFLRIWVEKWLNQETPPPSFPQIDFEKLRYGLRPGDVVLVEGRTRVAEVIKLITQSRWSHAALYIGRIHDIENPELREQIQKFSTFDPSDQLIIEGLLGQGTILNVLSEYQRDNLRICRPSALSHADAASVIAFAVAHLGTPYNFRQMIDLARLLFPWSIIPRRWRSSLFRSNAGEPTRTVCSSMLAEAFNAVDYPVLPAFKRLENEQVELIKRNAKLFTPADFDYSPYFKILKFPFWGEVDKAHYRELPWNQDGLQSNDDDTFT</sequence>
<accession>A0A316FMV8</accession>
<dbReference type="InterPro" id="IPR024453">
    <property type="entry name" value="Peptidase_C92"/>
</dbReference>
<dbReference type="Pfam" id="PF05708">
    <property type="entry name" value="Peptidase_C92"/>
    <property type="match status" value="1"/>
</dbReference>
<organism evidence="1 2">
    <name type="scientific">Pleionea mediterranea</name>
    <dbReference type="NCBI Taxonomy" id="523701"/>
    <lineage>
        <taxon>Bacteria</taxon>
        <taxon>Pseudomonadati</taxon>
        <taxon>Pseudomonadota</taxon>
        <taxon>Gammaproteobacteria</taxon>
        <taxon>Oceanospirillales</taxon>
        <taxon>Pleioneaceae</taxon>
        <taxon>Pleionea</taxon>
    </lineage>
</organism>
<keyword evidence="2" id="KW-1185">Reference proteome</keyword>
<dbReference type="SUPFAM" id="SSF54001">
    <property type="entry name" value="Cysteine proteinases"/>
    <property type="match status" value="1"/>
</dbReference>
<comment type="caution">
    <text evidence="1">The sequence shown here is derived from an EMBL/GenBank/DDBJ whole genome shotgun (WGS) entry which is preliminary data.</text>
</comment>
<proteinExistence type="predicted"/>
<protein>
    <submittedName>
        <fullName evidence="1">Permuted papain-like amidase YaeF/Yiix C92 family enzyme</fullName>
    </submittedName>
</protein>
<name>A0A316FMV8_9GAMM</name>
<dbReference type="AlphaFoldDB" id="A0A316FMV8"/>
<dbReference type="OrthoDB" id="1550427at2"/>